<feature type="region of interest" description="Disordered" evidence="1">
    <location>
        <begin position="786"/>
        <end position="828"/>
    </location>
</feature>
<dbReference type="PANTHER" id="PTHR31987:SF1">
    <property type="entry name" value="GLUTAMINASE A"/>
    <property type="match status" value="1"/>
</dbReference>
<evidence type="ECO:0000259" key="4">
    <source>
        <dbReference type="Pfam" id="PF16335"/>
    </source>
</evidence>
<keyword evidence="2" id="KW-0812">Transmembrane</keyword>
<dbReference type="STRING" id="92696.A0A4V2MWS3"/>
<feature type="transmembrane region" description="Helical" evidence="2">
    <location>
        <begin position="676"/>
        <end position="701"/>
    </location>
</feature>
<feature type="compositionally biased region" description="Low complexity" evidence="1">
    <location>
        <begin position="795"/>
        <end position="814"/>
    </location>
</feature>
<evidence type="ECO:0000256" key="1">
    <source>
        <dbReference type="SAM" id="MobiDB-lite"/>
    </source>
</evidence>
<dbReference type="EMBL" id="RWJN01000099">
    <property type="protein sequence ID" value="TCD67397.1"/>
    <property type="molecule type" value="Genomic_DNA"/>
</dbReference>
<name>A0A4V2MWS3_9APHY</name>
<feature type="domain" description="Glutaminase A central" evidence="4">
    <location>
        <begin position="338"/>
        <end position="447"/>
    </location>
</feature>
<feature type="domain" description="Glutaminase A N-terminal" evidence="5">
    <location>
        <begin position="95"/>
        <end position="327"/>
    </location>
</feature>
<dbReference type="Pfam" id="PF17168">
    <property type="entry name" value="DUF5127"/>
    <property type="match status" value="1"/>
</dbReference>
<comment type="caution">
    <text evidence="6">The sequence shown here is derived from an EMBL/GenBank/DDBJ whole genome shotgun (WGS) entry which is preliminary data.</text>
</comment>
<sequence length="858" mass="92033">MEYIPSRICFILLVSTLVASQAPPAWVPLAVRSPYFSAWNNASSPLLNTPNFWNQPGVLGWTGMIRVDGMAYEWMGGDQPSFNSTAVLGWEVTPTRTIYRFQAGTSMQVNITFLTPIEVDDLVKQSIPFSYFYLDAVSMDGQTHELQTYVDISGEWASGNRSETMTWKTTQTDTSTFHQIQLSSANQYQEIVDQAEDTTTYLATRSAPGVDSVVALLGQSRQTFAATGALAGSIPQSSSSISDNGRFPVFSISVDLGNILKTTESLMWAVGAVRNPVIAYTTPLGAVQNRAPYFFVQYQDVQSAIDAFLQDFEDARNRSITLDTKILGDAAKISPALSSVVSLSARQVIGATDVTVSQGSDGSWNASDTKIFMKDVGSSGRVNPVEILYASFPFFLYINPVYAGLLLEPMLEFQSSSQYTQAFAATDLGTTYPRATGNNRTHSQGIELSADLESFPNMSNLLIKGIIGVQAMANISQALGNSNDSILFSNHTQSLLQTWEASAIASVGTRVLNTYGDENSWTLAYNLYADKLLQTGLVNQSIYSSQTEFFKGLSSSSDAQETQFGMPIDSGSSSLSASGIATQADAAWTVFAAATMTDPSVRDGLLQPIYQHIVSNTSNFPYSKVYKLDSTGAVISGRASPALGAFFAPLALSLPFQDIVVPQSISMPSSATTKSIVGPVVGGVVGGLALLSTVVGALLFWRRRQRRQYPHVEKLGVNQSGLRPPTITVFDLSAAPGTASQIDSSVEPSSSSNRNQELLAAAFSSAGPILTSAKYREAMRARDRLQAISPVSAHPVTTPTTNSDSSPTSPASGPVAASPTTSGGLPEVQGLMTEVESLRRAVQEMRAERVEAPPSYSQ</sequence>
<feature type="domain" description="Glutaminase A central" evidence="4">
    <location>
        <begin position="454"/>
        <end position="649"/>
    </location>
</feature>
<dbReference type="OrthoDB" id="3918848at2759"/>
<reference evidence="6 7" key="1">
    <citation type="submission" date="2018-11" db="EMBL/GenBank/DDBJ databases">
        <title>Genome assembly of Steccherinum ochraceum LE-BIN_3174, the white-rot fungus of the Steccherinaceae family (The Residual Polyporoid clade, Polyporales, Basidiomycota).</title>
        <authorList>
            <person name="Fedorova T.V."/>
            <person name="Glazunova O.A."/>
            <person name="Landesman E.O."/>
            <person name="Moiseenko K.V."/>
            <person name="Psurtseva N.V."/>
            <person name="Savinova O.S."/>
            <person name="Shakhova N.V."/>
            <person name="Tyazhelova T.V."/>
            <person name="Vasina D.V."/>
        </authorList>
    </citation>
    <scope>NUCLEOTIDE SEQUENCE [LARGE SCALE GENOMIC DNA]</scope>
    <source>
        <strain evidence="6 7">LE-BIN_3174</strain>
    </source>
</reference>
<keyword evidence="2" id="KW-0472">Membrane</keyword>
<feature type="chain" id="PRO_5020191646" description="DUF1793-domain-containing protein" evidence="3">
    <location>
        <begin position="21"/>
        <end position="858"/>
    </location>
</feature>
<keyword evidence="3" id="KW-0732">Signal</keyword>
<evidence type="ECO:0008006" key="8">
    <source>
        <dbReference type="Google" id="ProtNLM"/>
    </source>
</evidence>
<keyword evidence="7" id="KW-1185">Reference proteome</keyword>
<organism evidence="6 7">
    <name type="scientific">Steccherinum ochraceum</name>
    <dbReference type="NCBI Taxonomy" id="92696"/>
    <lineage>
        <taxon>Eukaryota</taxon>
        <taxon>Fungi</taxon>
        <taxon>Dikarya</taxon>
        <taxon>Basidiomycota</taxon>
        <taxon>Agaricomycotina</taxon>
        <taxon>Agaricomycetes</taxon>
        <taxon>Polyporales</taxon>
        <taxon>Steccherinaceae</taxon>
        <taxon>Steccherinum</taxon>
    </lineage>
</organism>
<protein>
    <recommendedName>
        <fullName evidence="8">DUF1793-domain-containing protein</fullName>
    </recommendedName>
</protein>
<evidence type="ECO:0000256" key="3">
    <source>
        <dbReference type="SAM" id="SignalP"/>
    </source>
</evidence>
<evidence type="ECO:0000313" key="7">
    <source>
        <dbReference type="Proteomes" id="UP000292702"/>
    </source>
</evidence>
<evidence type="ECO:0000313" key="6">
    <source>
        <dbReference type="EMBL" id="TCD67397.1"/>
    </source>
</evidence>
<keyword evidence="2" id="KW-1133">Transmembrane helix</keyword>
<dbReference type="PANTHER" id="PTHR31987">
    <property type="entry name" value="GLUTAMINASE A-RELATED"/>
    <property type="match status" value="1"/>
</dbReference>
<dbReference type="Proteomes" id="UP000292702">
    <property type="component" value="Unassembled WGS sequence"/>
</dbReference>
<gene>
    <name evidence="6" type="ORF">EIP91_012432</name>
</gene>
<accession>A0A4V2MWS3</accession>
<dbReference type="InterPro" id="IPR032514">
    <property type="entry name" value="GtaA_central"/>
</dbReference>
<dbReference type="InterPro" id="IPR052743">
    <property type="entry name" value="Glutaminase_GtaA"/>
</dbReference>
<dbReference type="InterPro" id="IPR033433">
    <property type="entry name" value="GtaA_N"/>
</dbReference>
<feature type="signal peptide" evidence="3">
    <location>
        <begin position="1"/>
        <end position="20"/>
    </location>
</feature>
<dbReference type="AlphaFoldDB" id="A0A4V2MWS3"/>
<evidence type="ECO:0000256" key="2">
    <source>
        <dbReference type="SAM" id="Phobius"/>
    </source>
</evidence>
<evidence type="ECO:0000259" key="5">
    <source>
        <dbReference type="Pfam" id="PF17168"/>
    </source>
</evidence>
<dbReference type="Pfam" id="PF16335">
    <property type="entry name" value="GtaA_6_Hairpin"/>
    <property type="match status" value="2"/>
</dbReference>
<proteinExistence type="predicted"/>